<protein>
    <submittedName>
        <fullName evidence="2">F-box domain-containing protein</fullName>
    </submittedName>
</protein>
<dbReference type="AlphaFoldDB" id="A0A1I7ZT53"/>
<evidence type="ECO:0000313" key="2">
    <source>
        <dbReference type="WBParaSite" id="L893_g29361.t1"/>
    </source>
</evidence>
<dbReference type="InterPro" id="IPR036047">
    <property type="entry name" value="F-box-like_dom_sf"/>
</dbReference>
<dbReference type="WBParaSite" id="L893_g29361.t1">
    <property type="protein sequence ID" value="L893_g29361.t1"/>
    <property type="gene ID" value="L893_g29361"/>
</dbReference>
<organism evidence="1 2">
    <name type="scientific">Steinernema glaseri</name>
    <dbReference type="NCBI Taxonomy" id="37863"/>
    <lineage>
        <taxon>Eukaryota</taxon>
        <taxon>Metazoa</taxon>
        <taxon>Ecdysozoa</taxon>
        <taxon>Nematoda</taxon>
        <taxon>Chromadorea</taxon>
        <taxon>Rhabditida</taxon>
        <taxon>Tylenchina</taxon>
        <taxon>Panagrolaimomorpha</taxon>
        <taxon>Strongyloidoidea</taxon>
        <taxon>Steinernematidae</taxon>
        <taxon>Steinernema</taxon>
    </lineage>
</organism>
<sequence length="457" mass="51945">MGGVQSRRPRVQLNDDVLLTILSYVKDSGVTFIQFYKCRGVCRQWRRVVEHLCSPQVIVLNLCALRHFPSIFSVLFSICFNADDLDQESATDQVVEALLNLLAANPRCIEINMPRTCNTASMNRILRCSAVSLVSELCVTIADDKSLAILNSCLPDFFRLQEIWLCAFSSVYMDDCLRALVAHSSKNGSLSTITLEFMAQWNDAHFPKLIDSSALALFVQALATHGKKMILSLRMREEHVHELFAFPFGRRVESKSNEWITPDKQVMKMDAKNEPEGWMVDITISPADGEYTVSLVSELCVTIADDKSLAILNSCLPDFFRLQEIWLFVFSFVYMDDCLRALVAHSSKNRSLSKITLEFIPQWNDAHFPMLIDTSALSLFVQALTTHGKKMKLSLRMREQHVHELFAFPFGRRIESKSNEWITSDKQIMKMDAKNEPEGWVVDVTISPASGEYSRVM</sequence>
<accession>A0A1I7ZT53</accession>
<proteinExistence type="predicted"/>
<reference evidence="2" key="1">
    <citation type="submission" date="2016-11" db="UniProtKB">
        <authorList>
            <consortium name="WormBaseParasite"/>
        </authorList>
    </citation>
    <scope>IDENTIFICATION</scope>
</reference>
<dbReference type="Proteomes" id="UP000095287">
    <property type="component" value="Unplaced"/>
</dbReference>
<dbReference type="SUPFAM" id="SSF81383">
    <property type="entry name" value="F-box domain"/>
    <property type="match status" value="1"/>
</dbReference>
<dbReference type="Gene3D" id="1.20.1280.50">
    <property type="match status" value="1"/>
</dbReference>
<name>A0A1I7ZT53_9BILA</name>
<keyword evidence="1" id="KW-1185">Reference proteome</keyword>
<evidence type="ECO:0000313" key="1">
    <source>
        <dbReference type="Proteomes" id="UP000095287"/>
    </source>
</evidence>